<reference evidence="3" key="2">
    <citation type="submission" date="2016-10" db="EMBL/GenBank/DDBJ databases">
        <authorList>
            <person name="Varghese N."/>
        </authorList>
    </citation>
    <scope>NUCLEOTIDE SEQUENCE [LARGE SCALE GENOMIC DNA]</scope>
    <source>
        <strain evidence="3">DSM 24868</strain>
    </source>
</reference>
<dbReference type="EMBL" id="FNZI01000009">
    <property type="protein sequence ID" value="SEJ69201.1"/>
    <property type="molecule type" value="Genomic_DNA"/>
</dbReference>
<sequence>IGRAHARTEIIALIHGRDTTIITTDDGHTLATFTLDPSSRYQRKNG</sequence>
<reference evidence="1" key="1">
    <citation type="submission" date="2016-10" db="EMBL/GenBank/DDBJ databases">
        <authorList>
            <person name="de Groot N.N."/>
        </authorList>
    </citation>
    <scope>NUCLEOTIDE SEQUENCE [LARGE SCALE GENOMIC DNA]</scope>
    <source>
        <strain evidence="1">DSM 24868</strain>
    </source>
</reference>
<evidence type="ECO:0008006" key="4">
    <source>
        <dbReference type="Google" id="ProtNLM"/>
    </source>
</evidence>
<dbReference type="AlphaFoldDB" id="A0A1H7B5P3"/>
<organism evidence="1 3">
    <name type="scientific">Demequina mangrovi</name>
    <dbReference type="NCBI Taxonomy" id="1043493"/>
    <lineage>
        <taxon>Bacteria</taxon>
        <taxon>Bacillati</taxon>
        <taxon>Actinomycetota</taxon>
        <taxon>Actinomycetes</taxon>
        <taxon>Micrococcales</taxon>
        <taxon>Demequinaceae</taxon>
        <taxon>Demequina</taxon>
    </lineage>
</organism>
<name>A0A1H7B5P3_9MICO</name>
<dbReference type="Proteomes" id="UP000183315">
    <property type="component" value="Unassembled WGS sequence"/>
</dbReference>
<keyword evidence="3" id="KW-1185">Reference proteome</keyword>
<accession>A0A1H7B5P3</accession>
<evidence type="ECO:0000313" key="2">
    <source>
        <dbReference type="EMBL" id="SEJ69201.1"/>
    </source>
</evidence>
<gene>
    <name evidence="1" type="ORF">SAMN05421637_2696</name>
    <name evidence="2" type="ORF">SAMN05421637_2697</name>
</gene>
<dbReference type="EMBL" id="FNZI01000008">
    <property type="protein sequence ID" value="SEJ68725.1"/>
    <property type="molecule type" value="Genomic_DNA"/>
</dbReference>
<protein>
    <recommendedName>
        <fullName evidence="4">DisA checkpoint controller nucleotide-binding</fullName>
    </recommendedName>
</protein>
<feature type="non-terminal residue" evidence="1">
    <location>
        <position position="1"/>
    </location>
</feature>
<evidence type="ECO:0000313" key="1">
    <source>
        <dbReference type="EMBL" id="SEJ68725.1"/>
    </source>
</evidence>
<proteinExistence type="predicted"/>
<evidence type="ECO:0000313" key="3">
    <source>
        <dbReference type="Proteomes" id="UP000183315"/>
    </source>
</evidence>